<dbReference type="PANTHER" id="PTHR37950">
    <property type="entry name" value="4-HYDROXYPHENYLACETATE CATABOLISM PROTEIN"/>
    <property type="match status" value="1"/>
</dbReference>
<dbReference type="PANTHER" id="PTHR37950:SF1">
    <property type="entry name" value="4-HYDROXYPHENYLACETATE CATABOLISM PROTEIN"/>
    <property type="match status" value="1"/>
</dbReference>
<dbReference type="OrthoDB" id="9814215at2"/>
<gene>
    <name evidence="1" type="ORF">BWD09_10395</name>
</gene>
<dbReference type="CDD" id="cd00580">
    <property type="entry name" value="CHMI"/>
    <property type="match status" value="1"/>
</dbReference>
<dbReference type="GO" id="GO:0008704">
    <property type="term" value="F:5-carboxymethyl-2-hydroxymuconate delta-isomerase activity"/>
    <property type="evidence" value="ECO:0007669"/>
    <property type="project" value="InterPro"/>
</dbReference>
<proteinExistence type="predicted"/>
<accession>A0A1X3D421</accession>
<dbReference type="SUPFAM" id="SSF55331">
    <property type="entry name" value="Tautomerase/MIF"/>
    <property type="match status" value="1"/>
</dbReference>
<organism evidence="1 2">
    <name type="scientific">Neisseria dentiae</name>
    <dbReference type="NCBI Taxonomy" id="194197"/>
    <lineage>
        <taxon>Bacteria</taxon>
        <taxon>Pseudomonadati</taxon>
        <taxon>Pseudomonadota</taxon>
        <taxon>Betaproteobacteria</taxon>
        <taxon>Neisseriales</taxon>
        <taxon>Neisseriaceae</taxon>
        <taxon>Neisseria</taxon>
    </lineage>
</organism>
<dbReference type="Gene3D" id="3.30.429.10">
    <property type="entry name" value="Macrophage Migration Inhibitory Factor"/>
    <property type="match status" value="1"/>
</dbReference>
<dbReference type="RefSeq" id="WP_085366750.1">
    <property type="nucleotide sequence ID" value="NZ_CAUJPZ010000046.1"/>
</dbReference>
<dbReference type="InterPro" id="IPR014347">
    <property type="entry name" value="Tautomerase/MIF_sf"/>
</dbReference>
<reference evidence="2" key="1">
    <citation type="submission" date="2017-01" db="EMBL/GenBank/DDBJ databases">
        <authorList>
            <person name="Wolfgang W.J."/>
            <person name="Cole J."/>
            <person name="Wroblewski D."/>
            <person name="Mcginnis J."/>
            <person name="Musser K.A."/>
        </authorList>
    </citation>
    <scope>NUCLEOTIDE SEQUENCE [LARGE SCALE GENOMIC DNA]</scope>
    <source>
        <strain evidence="2">DSM 19151</strain>
    </source>
</reference>
<comment type="caution">
    <text evidence="1">The sequence shown here is derived from an EMBL/GenBank/DDBJ whole genome shotgun (WGS) entry which is preliminary data.</text>
</comment>
<sequence length="114" mass="12610">MPHLIVEYSNNLNLPAQPLLHTLHGVLLASGQFEEDHIKVRARRYDDYLTGGSAAEGFVHLTLFLLDGRSEAVKHALGQALCDAVRQALGNETGIQITVDTRDMVRTTYAKIKI</sequence>
<dbReference type="STRING" id="194197.BWD09_10395"/>
<evidence type="ECO:0008006" key="3">
    <source>
        <dbReference type="Google" id="ProtNLM"/>
    </source>
</evidence>
<keyword evidence="2" id="KW-1185">Reference proteome</keyword>
<protein>
    <recommendedName>
        <fullName evidence="3">5-carboxymethyl-2-hydroxymuconate isomerase</fullName>
    </recommendedName>
</protein>
<dbReference type="EMBL" id="MTBO01000034">
    <property type="protein sequence ID" value="OSI14502.1"/>
    <property type="molecule type" value="Genomic_DNA"/>
</dbReference>
<evidence type="ECO:0000313" key="2">
    <source>
        <dbReference type="Proteomes" id="UP000193118"/>
    </source>
</evidence>
<dbReference type="InterPro" id="IPR004220">
    <property type="entry name" value="5-COMe_2-OHmuconate_Isoase"/>
</dbReference>
<dbReference type="AlphaFoldDB" id="A0A1X3D421"/>
<name>A0A1X3D421_9NEIS</name>
<dbReference type="Pfam" id="PF02962">
    <property type="entry name" value="CHMI"/>
    <property type="match status" value="1"/>
</dbReference>
<dbReference type="Proteomes" id="UP000193118">
    <property type="component" value="Unassembled WGS sequence"/>
</dbReference>
<dbReference type="GeneID" id="94581035"/>
<evidence type="ECO:0000313" key="1">
    <source>
        <dbReference type="EMBL" id="OSI14502.1"/>
    </source>
</evidence>